<keyword evidence="2 3" id="KW-1015">Disulfide bond</keyword>
<evidence type="ECO:0000313" key="7">
    <source>
        <dbReference type="EMBL" id="KAF0975462.1"/>
    </source>
</evidence>
<evidence type="ECO:0000256" key="4">
    <source>
        <dbReference type="PROSITE-ProRule" id="PRU00235"/>
    </source>
</evidence>
<evidence type="ECO:0000256" key="3">
    <source>
        <dbReference type="PROSITE-ProRule" id="PRU00076"/>
    </source>
</evidence>
<dbReference type="VEuPathDB" id="AmoebaDB:FDP41_005456"/>
<dbReference type="Pfam" id="PF07974">
    <property type="entry name" value="EGF_2"/>
    <property type="match status" value="1"/>
</dbReference>
<organism evidence="7 8">
    <name type="scientific">Naegleria fowleri</name>
    <name type="common">Brain eating amoeba</name>
    <dbReference type="NCBI Taxonomy" id="5763"/>
    <lineage>
        <taxon>Eukaryota</taxon>
        <taxon>Discoba</taxon>
        <taxon>Heterolobosea</taxon>
        <taxon>Tetramitia</taxon>
        <taxon>Eutetramitia</taxon>
        <taxon>Vahlkampfiidae</taxon>
        <taxon>Naegleria</taxon>
    </lineage>
</organism>
<dbReference type="InterPro" id="IPR009091">
    <property type="entry name" value="RCC1/BLIP-II"/>
</dbReference>
<keyword evidence="1" id="KW-0677">Repeat</keyword>
<evidence type="ECO:0000256" key="1">
    <source>
        <dbReference type="ARBA" id="ARBA00022737"/>
    </source>
</evidence>
<keyword evidence="5" id="KW-0812">Transmembrane</keyword>
<dbReference type="PROSITE" id="PS50026">
    <property type="entry name" value="EGF_3"/>
    <property type="match status" value="1"/>
</dbReference>
<comment type="caution">
    <text evidence="3">Lacks conserved residue(s) required for the propagation of feature annotation.</text>
</comment>
<evidence type="ECO:0000256" key="2">
    <source>
        <dbReference type="ARBA" id="ARBA00023157"/>
    </source>
</evidence>
<sequence length="984" mass="105232">MAKMRMNSSSSSKTTTSKWIISLLFCCLCIIYSIHGATFKSSATPSLNRKVYGFGSNANGQLSQKDYSSPSLVDSLKSSTVSLQCIQQLDDGSSSGVRVFMVVSGGGVNGGDALYGFGSSNGVNYLLGLNTTQSFKTPQLIGSYSSAIRSLACGAEHVLFVLNNTARDVYGFGNNNYEQLGYGFSSLSVPTLLPNAALQNINVDKVFAVYYSSFVTEDTTNNLYGWGDNTFAMMGFIGSQIIISNITLLSGPQTGNKYTSVKKVVGYGRSLFVLTTNGQVFASGSNDQGVLGVNSTTFQIPTPTLLAGVTAPVLDISIYRQGVLATTNDGSVYYWGNNDMNALCTTQTPMSSILPVKIDASQFTPALTQNIVQISLSYQHAMLLAQDQQTIYVCGDNSEGQLGISPFVSTVNGAKFSNNTTPASKSVASILTAATKNSFVLTTDGKLYTMGTISGSGDTVYYTSPSLLKNIPTSVQLEHVYTSAGFVFATEHDTGRTWAWGKNRSPYNFINPIMNIDQFTPRVIPELNGVNVTFISIGYGVVSSTTHSTVLFLSNDTLSVYAMGSNAFGQFGNNNKTNSIQLIPTRNQYENGTVIIDSINCGAIHTVMRAKRKSYTVDQYDLFVMGGNSRGQIGLFNFDDIRTTPLRTSQQNIKQVTTGEFHTITVNIETRGGGGSGVKTYITKPYAAGDNSYGQIGLNALQQVSSFREVGNLEQTSNGVFYNITQIDAVYTGGRSTFILTANGTYVTGDNTYGQLGFDPSVNGTKFIVPVLNPNLPSNIIKIAISRPTGGHVAILTSNGAVYVMGQNDKGQLGLGHTNNVFSPTLLSVPNNEQVIDVSTGDDFTLIITGNKPCPGDCNYKGVCNYVSGFCSCASGFTGYDCNLFDCVDPKCNGHGTCDTSIGICKCDSAYSGISCERRKCPNDCNGNGMCNTKDGVCTCFAGFTSKVDCSTPDRAGISVFDWRSFVTLVVIALSVVMLVVKRM</sequence>
<keyword evidence="3" id="KW-0245">EGF-like domain</keyword>
<keyword evidence="5" id="KW-1133">Transmembrane helix</keyword>
<protein>
    <recommendedName>
        <fullName evidence="6">EGF-like domain-containing protein</fullName>
    </recommendedName>
</protein>
<dbReference type="InterPro" id="IPR013111">
    <property type="entry name" value="EGF_extracell"/>
</dbReference>
<feature type="repeat" description="RCC1" evidence="4">
    <location>
        <begin position="620"/>
        <end position="669"/>
    </location>
</feature>
<dbReference type="InterPro" id="IPR002049">
    <property type="entry name" value="LE_dom"/>
</dbReference>
<feature type="repeat" description="RCC1" evidence="4">
    <location>
        <begin position="558"/>
        <end position="612"/>
    </location>
</feature>
<dbReference type="RefSeq" id="XP_044560175.1">
    <property type="nucleotide sequence ID" value="XM_044708982.1"/>
</dbReference>
<evidence type="ECO:0000313" key="8">
    <source>
        <dbReference type="Proteomes" id="UP000444721"/>
    </source>
</evidence>
<feature type="repeat" description="RCC1" evidence="4">
    <location>
        <begin position="800"/>
        <end position="851"/>
    </location>
</feature>
<dbReference type="OMA" id="SCERRKC"/>
<dbReference type="InterPro" id="IPR051210">
    <property type="entry name" value="Ub_ligase/GEF_domain"/>
</dbReference>
<dbReference type="VEuPathDB" id="AmoebaDB:NF0014400"/>
<keyword evidence="5" id="KW-0472">Membrane</keyword>
<dbReference type="PROSITE" id="PS00022">
    <property type="entry name" value="EGF_1"/>
    <property type="match status" value="1"/>
</dbReference>
<feature type="repeat" description="RCC1" evidence="4">
    <location>
        <begin position="330"/>
        <end position="387"/>
    </location>
</feature>
<dbReference type="SMART" id="SM00181">
    <property type="entry name" value="EGF"/>
    <property type="match status" value="3"/>
</dbReference>
<dbReference type="AlphaFoldDB" id="A0A6A5BKQ4"/>
<dbReference type="InterPro" id="IPR000742">
    <property type="entry name" value="EGF"/>
</dbReference>
<keyword evidence="8" id="KW-1185">Reference proteome</keyword>
<dbReference type="CDD" id="cd00055">
    <property type="entry name" value="EGF_Lam"/>
    <property type="match status" value="1"/>
</dbReference>
<dbReference type="Proteomes" id="UP000444721">
    <property type="component" value="Unassembled WGS sequence"/>
</dbReference>
<dbReference type="Gene3D" id="2.10.25.10">
    <property type="entry name" value="Laminin"/>
    <property type="match status" value="2"/>
</dbReference>
<dbReference type="VEuPathDB" id="AmoebaDB:NfTy_066400"/>
<dbReference type="Gene3D" id="2.130.10.30">
    <property type="entry name" value="Regulator of chromosome condensation 1/beta-lactamase-inhibitor protein II"/>
    <property type="match status" value="4"/>
</dbReference>
<dbReference type="InterPro" id="IPR000408">
    <property type="entry name" value="Reg_chr_condens"/>
</dbReference>
<evidence type="ECO:0000256" key="5">
    <source>
        <dbReference type="SAM" id="Phobius"/>
    </source>
</evidence>
<dbReference type="PANTHER" id="PTHR22870">
    <property type="entry name" value="REGULATOR OF CHROMOSOME CONDENSATION"/>
    <property type="match status" value="1"/>
</dbReference>
<comment type="caution">
    <text evidence="7">The sequence shown here is derived from an EMBL/GenBank/DDBJ whole genome shotgun (WGS) entry which is preliminary data.</text>
</comment>
<feature type="domain" description="EGF-like" evidence="6">
    <location>
        <begin position="883"/>
        <end position="917"/>
    </location>
</feature>
<dbReference type="PROSITE" id="PS50012">
    <property type="entry name" value="RCC1_3"/>
    <property type="match status" value="6"/>
</dbReference>
<gene>
    <name evidence="7" type="ORF">FDP41_005456</name>
</gene>
<dbReference type="GeneID" id="68112674"/>
<dbReference type="PANTHER" id="PTHR22870:SF155">
    <property type="entry name" value="E3 UBIQUITIN-PROTEIN LIGASE HERC1-RELATED"/>
    <property type="match status" value="1"/>
</dbReference>
<evidence type="ECO:0000259" key="6">
    <source>
        <dbReference type="PROSITE" id="PS50026"/>
    </source>
</evidence>
<feature type="transmembrane region" description="Helical" evidence="5">
    <location>
        <begin position="963"/>
        <end position="981"/>
    </location>
</feature>
<dbReference type="SUPFAM" id="SSF50985">
    <property type="entry name" value="RCC1/BLIP-II"/>
    <property type="match status" value="3"/>
</dbReference>
<feature type="repeat" description="RCC1" evidence="4">
    <location>
        <begin position="278"/>
        <end position="329"/>
    </location>
</feature>
<dbReference type="Pfam" id="PF00415">
    <property type="entry name" value="RCC1"/>
    <property type="match status" value="3"/>
</dbReference>
<proteinExistence type="predicted"/>
<name>A0A6A5BKQ4_NAEFO</name>
<dbReference type="OrthoDB" id="61110at2759"/>
<accession>A0A6A5BKQ4</accession>
<feature type="disulfide bond" evidence="3">
    <location>
        <begin position="907"/>
        <end position="916"/>
    </location>
</feature>
<dbReference type="EMBL" id="VFQX01000044">
    <property type="protein sequence ID" value="KAF0975462.1"/>
    <property type="molecule type" value="Genomic_DNA"/>
</dbReference>
<reference evidence="7 8" key="1">
    <citation type="journal article" date="2019" name="Sci. Rep.">
        <title>Nanopore sequencing improves the draft genome of the human pathogenic amoeba Naegleria fowleri.</title>
        <authorList>
            <person name="Liechti N."/>
            <person name="Schurch N."/>
            <person name="Bruggmann R."/>
            <person name="Wittwer M."/>
        </authorList>
    </citation>
    <scope>NUCLEOTIDE SEQUENCE [LARGE SCALE GENOMIC DNA]</scope>
    <source>
        <strain evidence="7 8">ATCC 30894</strain>
    </source>
</reference>
<feature type="repeat" description="RCC1" evidence="4">
    <location>
        <begin position="112"/>
        <end position="164"/>
    </location>
</feature>